<dbReference type="InterPro" id="IPR019721">
    <property type="entry name" value="NADH-UbQ_OxRdtase_su21_N"/>
</dbReference>
<gene>
    <name evidence="5" type="ORF">HPP92_013264</name>
</gene>
<feature type="compositionally biased region" description="Low complexity" evidence="2">
    <location>
        <begin position="388"/>
        <end position="406"/>
    </location>
</feature>
<keyword evidence="6" id="KW-1185">Reference proteome</keyword>
<evidence type="ECO:0000256" key="2">
    <source>
        <dbReference type="SAM" id="MobiDB-lite"/>
    </source>
</evidence>
<dbReference type="FunFam" id="1.20.1260.60:FF:000002">
    <property type="entry name" value="Vacuolar protein sorting-associated protein IST1"/>
    <property type="match status" value="1"/>
</dbReference>
<keyword evidence="3" id="KW-0812">Transmembrane</keyword>
<reference evidence="5 6" key="1">
    <citation type="journal article" date="2020" name="Nat. Food">
        <title>A phased Vanilla planifolia genome enables genetic improvement of flavour and production.</title>
        <authorList>
            <person name="Hasing T."/>
            <person name="Tang H."/>
            <person name="Brym M."/>
            <person name="Khazi F."/>
            <person name="Huang T."/>
            <person name="Chambers A.H."/>
        </authorList>
    </citation>
    <scope>NUCLEOTIDE SEQUENCE [LARGE SCALE GENOMIC DNA]</scope>
    <source>
        <tissue evidence="5">Leaf</tissue>
    </source>
</reference>
<dbReference type="OrthoDB" id="1500546at2759"/>
<organism evidence="5 6">
    <name type="scientific">Vanilla planifolia</name>
    <name type="common">Vanilla</name>
    <dbReference type="NCBI Taxonomy" id="51239"/>
    <lineage>
        <taxon>Eukaryota</taxon>
        <taxon>Viridiplantae</taxon>
        <taxon>Streptophyta</taxon>
        <taxon>Embryophyta</taxon>
        <taxon>Tracheophyta</taxon>
        <taxon>Spermatophyta</taxon>
        <taxon>Magnoliopsida</taxon>
        <taxon>Liliopsida</taxon>
        <taxon>Asparagales</taxon>
        <taxon>Orchidaceae</taxon>
        <taxon>Vanilloideae</taxon>
        <taxon>Vanilleae</taxon>
        <taxon>Vanilla</taxon>
    </lineage>
</organism>
<comment type="similarity">
    <text evidence="1">Belongs to the IST1 family.</text>
</comment>
<keyword evidence="3" id="KW-1133">Transmembrane helix</keyword>
<name>A0A835UWH8_VANPL</name>
<feature type="compositionally biased region" description="Acidic residues" evidence="2">
    <location>
        <begin position="424"/>
        <end position="433"/>
    </location>
</feature>
<dbReference type="PANTHER" id="PTHR12161:SF16">
    <property type="entry name" value="REGULATOR OF VPS4 ACTIVITY IN THE MVB PATHWAY PROTEIN"/>
    <property type="match status" value="1"/>
</dbReference>
<dbReference type="PANTHER" id="PTHR12161">
    <property type="entry name" value="IST1 FAMILY MEMBER"/>
    <property type="match status" value="1"/>
</dbReference>
<dbReference type="InterPro" id="IPR042277">
    <property type="entry name" value="IST1-like"/>
</dbReference>
<feature type="compositionally biased region" description="Polar residues" evidence="2">
    <location>
        <begin position="491"/>
        <end position="501"/>
    </location>
</feature>
<sequence>MNTDITAAVKPEYPVIDRNPPFTKTVANFNALDYVRLFTITGVSVTVGYLSGMRPNIRGPSMVTGGLIGLMGGFMYAYQNSAGRLMGFFPNEQESSPFRGSLREREREMGGCLLFGGTSRQLTKLKTFLGLAVSRVAVLRNHRQSRSAQAQADVAHLLLLGQQDRALLRAEMVIKERNMLDVLAMVETYCHLLTDRAFLLHNQKECPEELKEAAAGLAFVASRCRDMPELREVRRIFSSRFGKEFSTAATELRNNCGVSSKIVQKFSTRQPSLESRIQVTKEIAKEKGIKVEIIEPSPESTEHQKTQHSPDTPPPPPNDACDFQQLLGRKAQEMNHKDVGSAAQAAYESAAYAAVAARTAVELYRSESRNRTKGVDDSQSVIKLLKASESNSPSNSSCSSRSKAGSFGAEMEKRRGKGIRSEEGEIEIEEMKEEDGSSKAIVELKKSWSFAGFTDLNDVASRIQALEREKNSVAEAKESPEEETIEKSFGRRNSISARTRR</sequence>
<feature type="domain" description="NADH-ubiquinone oxidoreductase 21kDa subunit N-terminal" evidence="4">
    <location>
        <begin position="11"/>
        <end position="89"/>
    </location>
</feature>
<evidence type="ECO:0000256" key="1">
    <source>
        <dbReference type="ARBA" id="ARBA00005536"/>
    </source>
</evidence>
<feature type="region of interest" description="Disordered" evidence="2">
    <location>
        <begin position="386"/>
        <end position="436"/>
    </location>
</feature>
<dbReference type="Proteomes" id="UP000636800">
    <property type="component" value="Chromosome 6"/>
</dbReference>
<evidence type="ECO:0000313" key="6">
    <source>
        <dbReference type="Proteomes" id="UP000636800"/>
    </source>
</evidence>
<proteinExistence type="inferred from homology"/>
<evidence type="ECO:0000313" key="5">
    <source>
        <dbReference type="EMBL" id="KAG0476423.1"/>
    </source>
</evidence>
<protein>
    <recommendedName>
        <fullName evidence="4">NADH-ubiquinone oxidoreductase 21kDa subunit N-terminal domain-containing protein</fullName>
    </recommendedName>
</protein>
<dbReference type="InterPro" id="IPR005061">
    <property type="entry name" value="Ist1"/>
</dbReference>
<dbReference type="GO" id="GO:0015031">
    <property type="term" value="P:protein transport"/>
    <property type="evidence" value="ECO:0007669"/>
    <property type="project" value="InterPro"/>
</dbReference>
<feature type="region of interest" description="Disordered" evidence="2">
    <location>
        <begin position="290"/>
        <end position="322"/>
    </location>
</feature>
<dbReference type="EMBL" id="JADCNL010000006">
    <property type="protein sequence ID" value="KAG0476423.1"/>
    <property type="molecule type" value="Genomic_DNA"/>
</dbReference>
<dbReference type="AlphaFoldDB" id="A0A835UWH8"/>
<dbReference type="Pfam" id="PF03398">
    <property type="entry name" value="Ist1"/>
    <property type="match status" value="1"/>
</dbReference>
<dbReference type="Gene3D" id="1.20.1260.60">
    <property type="entry name" value="Vacuolar protein sorting-associated protein Ist1"/>
    <property type="match status" value="1"/>
</dbReference>
<feature type="region of interest" description="Disordered" evidence="2">
    <location>
        <begin position="469"/>
        <end position="501"/>
    </location>
</feature>
<comment type="caution">
    <text evidence="5">The sequence shown here is derived from an EMBL/GenBank/DDBJ whole genome shotgun (WGS) entry which is preliminary data.</text>
</comment>
<evidence type="ECO:0000256" key="3">
    <source>
        <dbReference type="SAM" id="Phobius"/>
    </source>
</evidence>
<feature type="transmembrane region" description="Helical" evidence="3">
    <location>
        <begin position="59"/>
        <end position="78"/>
    </location>
</feature>
<accession>A0A835UWH8</accession>
<dbReference type="Pfam" id="PF10785">
    <property type="entry name" value="NADH-u_ox-rdase"/>
    <property type="match status" value="1"/>
</dbReference>
<evidence type="ECO:0000259" key="4">
    <source>
        <dbReference type="Pfam" id="PF10785"/>
    </source>
</evidence>
<keyword evidence="3" id="KW-0472">Membrane</keyword>
<feature type="compositionally biased region" description="Basic and acidic residues" evidence="2">
    <location>
        <begin position="469"/>
        <end position="489"/>
    </location>
</feature>